<dbReference type="GO" id="GO:0005886">
    <property type="term" value="C:plasma membrane"/>
    <property type="evidence" value="ECO:0007669"/>
    <property type="project" value="UniProtKB-SubCell"/>
</dbReference>
<organism evidence="9 10">
    <name type="scientific">Blautia liquoris</name>
    <dbReference type="NCBI Taxonomy" id="2779518"/>
    <lineage>
        <taxon>Bacteria</taxon>
        <taxon>Bacillati</taxon>
        <taxon>Bacillota</taxon>
        <taxon>Clostridia</taxon>
        <taxon>Lachnospirales</taxon>
        <taxon>Lachnospiraceae</taxon>
        <taxon>Blautia</taxon>
    </lineage>
</organism>
<evidence type="ECO:0000256" key="1">
    <source>
        <dbReference type="ARBA" id="ARBA00004651"/>
    </source>
</evidence>
<dbReference type="PANTHER" id="PTHR30572:SF9">
    <property type="entry name" value="ABC TRANSPORTER PERMEASE PROTEIN"/>
    <property type="match status" value="1"/>
</dbReference>
<dbReference type="InterPro" id="IPR050250">
    <property type="entry name" value="Macrolide_Exporter_MacB"/>
</dbReference>
<dbReference type="RefSeq" id="WP_193736439.1">
    <property type="nucleotide sequence ID" value="NZ_CP063304.1"/>
</dbReference>
<feature type="transmembrane region" description="Helical" evidence="6">
    <location>
        <begin position="414"/>
        <end position="437"/>
    </location>
</feature>
<keyword evidence="5 6" id="KW-0472">Membrane</keyword>
<keyword evidence="10" id="KW-1185">Reference proteome</keyword>
<proteinExistence type="predicted"/>
<dbReference type="InterPro" id="IPR003838">
    <property type="entry name" value="ABC3_permease_C"/>
</dbReference>
<evidence type="ECO:0000256" key="2">
    <source>
        <dbReference type="ARBA" id="ARBA00022475"/>
    </source>
</evidence>
<keyword evidence="2" id="KW-1003">Cell membrane</keyword>
<evidence type="ECO:0000259" key="7">
    <source>
        <dbReference type="Pfam" id="PF02687"/>
    </source>
</evidence>
<gene>
    <name evidence="9" type="ORF">INP51_04000</name>
</gene>
<protein>
    <submittedName>
        <fullName evidence="9">ABC transporter permease</fullName>
    </submittedName>
</protein>
<evidence type="ECO:0000313" key="10">
    <source>
        <dbReference type="Proteomes" id="UP000593601"/>
    </source>
</evidence>
<feature type="transmembrane region" description="Helical" evidence="6">
    <location>
        <begin position="320"/>
        <end position="344"/>
    </location>
</feature>
<feature type="transmembrane region" description="Helical" evidence="6">
    <location>
        <begin position="365"/>
        <end position="385"/>
    </location>
</feature>
<keyword evidence="3 6" id="KW-0812">Transmembrane</keyword>
<evidence type="ECO:0000256" key="6">
    <source>
        <dbReference type="SAM" id="Phobius"/>
    </source>
</evidence>
<evidence type="ECO:0000256" key="4">
    <source>
        <dbReference type="ARBA" id="ARBA00022989"/>
    </source>
</evidence>
<evidence type="ECO:0000256" key="3">
    <source>
        <dbReference type="ARBA" id="ARBA00022692"/>
    </source>
</evidence>
<dbReference type="InterPro" id="IPR025857">
    <property type="entry name" value="MacB_PCD"/>
</dbReference>
<comment type="subcellular location">
    <subcellularLocation>
        <location evidence="1">Cell membrane</location>
        <topology evidence="1">Multi-pass membrane protein</topology>
    </subcellularLocation>
</comment>
<feature type="transmembrane region" description="Helical" evidence="6">
    <location>
        <begin position="20"/>
        <end position="39"/>
    </location>
</feature>
<accession>A0A7M2RIN2</accession>
<dbReference type="PANTHER" id="PTHR30572">
    <property type="entry name" value="MEMBRANE COMPONENT OF TRANSPORTER-RELATED"/>
    <property type="match status" value="1"/>
</dbReference>
<feature type="domain" description="ABC3 transporter permease C-terminal" evidence="7">
    <location>
        <begin position="323"/>
        <end position="441"/>
    </location>
</feature>
<evidence type="ECO:0000259" key="8">
    <source>
        <dbReference type="Pfam" id="PF12704"/>
    </source>
</evidence>
<keyword evidence="4 6" id="KW-1133">Transmembrane helix</keyword>
<evidence type="ECO:0000256" key="5">
    <source>
        <dbReference type="ARBA" id="ARBA00023136"/>
    </source>
</evidence>
<dbReference type="Pfam" id="PF12704">
    <property type="entry name" value="MacB_PCD"/>
    <property type="match status" value="1"/>
</dbReference>
<reference evidence="9 10" key="1">
    <citation type="submission" date="2020-10" db="EMBL/GenBank/DDBJ databases">
        <title>Blautia liquoris sp.nov., isolated from the mud in a fermentation cellar used for the production of Chinese strong-flavoured liquor.</title>
        <authorList>
            <person name="Lu L."/>
        </authorList>
    </citation>
    <scope>NUCLEOTIDE SEQUENCE [LARGE SCALE GENOMIC DNA]</scope>
    <source>
        <strain evidence="9 10">LZLJ-3</strain>
    </source>
</reference>
<dbReference type="AlphaFoldDB" id="A0A7M2RIN2"/>
<dbReference type="Proteomes" id="UP000593601">
    <property type="component" value="Chromosome"/>
</dbReference>
<sequence>MNTPKRSLLYVIRKRSRTGLLFVILLVVSTLVLSGLSIMDAAGDSSAELRESTGTSFTMERNLSTATRSNSGNNFVYQQEYIADEMIEKISDIDGIKGYNAKIGGYLELQNLDGDRFETIVYNKWNEEDLKYDIGTFGCFNTAYDSFFTSNQFELSEGRHIATDDKQVILISDDLAEKYNFKVGDKLKLTLSEEQVQFEKRYGVSDISANSVDVEIIGIYKILEEQSDKETLGQYELYENYVFTDMATFKEVFSTWAVAAKENEQGYESADFFLTDPAQLGSIMSEVSNISSINWNNFTLTANDEVFQQSASSMSNVEKLITTMIIVVVVIAAVIITLILSMWVRSRMRETGILMSTGIPKYKIVAQYVLETVLIAIFAFALSYFTSNAIAGNLGHIIDSTITAGDVHIAISNFILVFCTGIAVILASIGISSIPVMQMNPREILSKMS</sequence>
<dbReference type="EMBL" id="CP063304">
    <property type="protein sequence ID" value="QOV20119.1"/>
    <property type="molecule type" value="Genomic_DNA"/>
</dbReference>
<dbReference type="KEGG" id="bliq:INP51_04000"/>
<dbReference type="Pfam" id="PF02687">
    <property type="entry name" value="FtsX"/>
    <property type="match status" value="1"/>
</dbReference>
<evidence type="ECO:0000313" key="9">
    <source>
        <dbReference type="EMBL" id="QOV20119.1"/>
    </source>
</evidence>
<name>A0A7M2RIN2_9FIRM</name>
<feature type="domain" description="MacB-like periplasmic core" evidence="8">
    <location>
        <begin position="143"/>
        <end position="264"/>
    </location>
</feature>
<dbReference type="GO" id="GO:0022857">
    <property type="term" value="F:transmembrane transporter activity"/>
    <property type="evidence" value="ECO:0007669"/>
    <property type="project" value="TreeGrafter"/>
</dbReference>